<sequence length="372" mass="38928">MTAVPPRTRWWVEAALLVAVSLLSAQEGYVRAGGVVLSPQVGAVLLAGIALAWRGRNLAVAAVPAVLVAAVLGTVLPLLVVLYSCAKRGRLVVAAVCAVAAMGGNLLQPQHSLWGTRVYGPLLLLVAVVALGMWAGGHRRLVASLAAQVDQLRVERELRAEQARLTERGRVAAELHDSLAHSLSVLALHTGALQRHSAELPPQVADRINLLRATSTEALRDLRDVLAGLRSPDGGGVPEPRRMRDLEALFAAARAAGQPVEAEVSGDAAELPFSHRLAIYRLVQEALTNARKHAPGSAVRVEVRHGPPESTVDVANSVGSPVERDSPSGYGLVGLAERVDALHGTLEHGPSGTGGWRLSARIPAPAHSSGAA</sequence>
<evidence type="ECO:0000256" key="1">
    <source>
        <dbReference type="ARBA" id="ARBA00000085"/>
    </source>
</evidence>
<evidence type="ECO:0000256" key="7">
    <source>
        <dbReference type="ARBA" id="ARBA00022840"/>
    </source>
</evidence>
<evidence type="ECO:0000313" key="12">
    <source>
        <dbReference type="EMBL" id="QDF63333.1"/>
    </source>
</evidence>
<evidence type="ECO:0000256" key="5">
    <source>
        <dbReference type="ARBA" id="ARBA00022741"/>
    </source>
</evidence>
<evidence type="ECO:0000256" key="2">
    <source>
        <dbReference type="ARBA" id="ARBA00012438"/>
    </source>
</evidence>
<dbReference type="AlphaFoldDB" id="A0A4Y6I2Q4"/>
<evidence type="ECO:0000259" key="11">
    <source>
        <dbReference type="Pfam" id="PF07730"/>
    </source>
</evidence>
<keyword evidence="5" id="KW-0547">Nucleotide-binding</keyword>
<dbReference type="GO" id="GO:0005524">
    <property type="term" value="F:ATP binding"/>
    <property type="evidence" value="ECO:0007669"/>
    <property type="project" value="UniProtKB-KW"/>
</dbReference>
<protein>
    <recommendedName>
        <fullName evidence="2">histidine kinase</fullName>
        <ecNumber evidence="2">2.7.13.3</ecNumber>
    </recommendedName>
</protein>
<feature type="transmembrane region" description="Helical" evidence="10">
    <location>
        <begin position="60"/>
        <end position="83"/>
    </location>
</feature>
<dbReference type="InterPro" id="IPR050482">
    <property type="entry name" value="Sensor_HK_TwoCompSys"/>
</dbReference>
<dbReference type="EMBL" id="MK251552">
    <property type="protein sequence ID" value="QDF63344.1"/>
    <property type="molecule type" value="Genomic_DNA"/>
</dbReference>
<organism evidence="12">
    <name type="scientific">Saccharopolyspora sp</name>
    <dbReference type="NCBI Taxonomy" id="33915"/>
    <lineage>
        <taxon>Bacteria</taxon>
        <taxon>Bacillati</taxon>
        <taxon>Actinomycetota</taxon>
        <taxon>Actinomycetes</taxon>
        <taxon>Pseudonocardiales</taxon>
        <taxon>Pseudonocardiaceae</taxon>
        <taxon>Saccharopolyspora</taxon>
    </lineage>
</organism>
<keyword evidence="10" id="KW-1133">Transmembrane helix</keyword>
<name>A0A4Y6I2Q4_9PSEU</name>
<evidence type="ECO:0000256" key="8">
    <source>
        <dbReference type="ARBA" id="ARBA00023012"/>
    </source>
</evidence>
<evidence type="ECO:0000256" key="4">
    <source>
        <dbReference type="ARBA" id="ARBA00022679"/>
    </source>
</evidence>
<dbReference type="InterPro" id="IPR036890">
    <property type="entry name" value="HATPase_C_sf"/>
</dbReference>
<evidence type="ECO:0000256" key="6">
    <source>
        <dbReference type="ARBA" id="ARBA00022777"/>
    </source>
</evidence>
<feature type="transmembrane region" description="Helical" evidence="10">
    <location>
        <begin position="35"/>
        <end position="53"/>
    </location>
</feature>
<gene>
    <name evidence="12" type="primary">kyaK</name>
</gene>
<proteinExistence type="predicted"/>
<dbReference type="PANTHER" id="PTHR24421:SF10">
    <property type="entry name" value="NITRATE_NITRITE SENSOR PROTEIN NARQ"/>
    <property type="match status" value="1"/>
</dbReference>
<dbReference type="CDD" id="cd16917">
    <property type="entry name" value="HATPase_UhpB-NarQ-NarX-like"/>
    <property type="match status" value="1"/>
</dbReference>
<keyword evidence="7" id="KW-0067">ATP-binding</keyword>
<comment type="catalytic activity">
    <reaction evidence="1">
        <text>ATP + protein L-histidine = ADP + protein N-phospho-L-histidine.</text>
        <dbReference type="EC" id="2.7.13.3"/>
    </reaction>
</comment>
<dbReference type="EC" id="2.7.13.3" evidence="2"/>
<keyword evidence="6" id="KW-0418">Kinase</keyword>
<dbReference type="PANTHER" id="PTHR24421">
    <property type="entry name" value="NITRATE/NITRITE SENSOR PROTEIN NARX-RELATED"/>
    <property type="match status" value="1"/>
</dbReference>
<dbReference type="GO" id="GO:0016020">
    <property type="term" value="C:membrane"/>
    <property type="evidence" value="ECO:0007669"/>
    <property type="project" value="InterPro"/>
</dbReference>
<dbReference type="Gene3D" id="3.30.565.10">
    <property type="entry name" value="Histidine kinase-like ATPase, C-terminal domain"/>
    <property type="match status" value="1"/>
</dbReference>
<keyword evidence="3" id="KW-0597">Phosphoprotein</keyword>
<keyword evidence="4" id="KW-0808">Transferase</keyword>
<feature type="domain" description="Signal transduction histidine kinase subgroup 3 dimerisation and phosphoacceptor" evidence="11">
    <location>
        <begin position="167"/>
        <end position="232"/>
    </location>
</feature>
<dbReference type="Gene3D" id="1.20.5.1930">
    <property type="match status" value="1"/>
</dbReference>
<dbReference type="EMBL" id="MK251551">
    <property type="protein sequence ID" value="QDF63333.1"/>
    <property type="molecule type" value="Genomic_DNA"/>
</dbReference>
<evidence type="ECO:0000256" key="10">
    <source>
        <dbReference type="SAM" id="Phobius"/>
    </source>
</evidence>
<evidence type="ECO:0000256" key="9">
    <source>
        <dbReference type="SAM" id="MobiDB-lite"/>
    </source>
</evidence>
<keyword evidence="8" id="KW-0902">Two-component regulatory system</keyword>
<feature type="region of interest" description="Disordered" evidence="9">
    <location>
        <begin position="347"/>
        <end position="372"/>
    </location>
</feature>
<dbReference type="Pfam" id="PF07730">
    <property type="entry name" value="HisKA_3"/>
    <property type="match status" value="1"/>
</dbReference>
<accession>A0A4Y6I2Q4</accession>
<evidence type="ECO:0000313" key="13">
    <source>
        <dbReference type="EMBL" id="QDF63344.1"/>
    </source>
</evidence>
<evidence type="ECO:0000256" key="3">
    <source>
        <dbReference type="ARBA" id="ARBA00022553"/>
    </source>
</evidence>
<dbReference type="SUPFAM" id="SSF55874">
    <property type="entry name" value="ATPase domain of HSP90 chaperone/DNA topoisomerase II/histidine kinase"/>
    <property type="match status" value="1"/>
</dbReference>
<feature type="transmembrane region" description="Helical" evidence="10">
    <location>
        <begin position="119"/>
        <end position="137"/>
    </location>
</feature>
<dbReference type="GO" id="GO:0046983">
    <property type="term" value="F:protein dimerization activity"/>
    <property type="evidence" value="ECO:0007669"/>
    <property type="project" value="InterPro"/>
</dbReference>
<keyword evidence="10" id="KW-0472">Membrane</keyword>
<reference evidence="12" key="1">
    <citation type="submission" date="2018-12" db="EMBL/GenBank/DDBJ databases">
        <authorList>
            <person name="Vikeli E."/>
            <person name="Widdick D.A."/>
            <person name="Batey S.F."/>
            <person name="Heine D."/>
            <person name="Holmes N.A."/>
            <person name="Bibb M.J."/>
            <person name="Pierce N."/>
            <person name="Hutchings M.I."/>
            <person name="Wilkinson B."/>
        </authorList>
    </citation>
    <scope>NUCLEOTIDE SEQUENCE</scope>
    <source>
        <strain evidence="12">KY3</strain>
        <strain evidence="13">KY7</strain>
    </source>
</reference>
<keyword evidence="10" id="KW-0812">Transmembrane</keyword>
<dbReference type="GO" id="GO:0000155">
    <property type="term" value="F:phosphorelay sensor kinase activity"/>
    <property type="evidence" value="ECO:0007669"/>
    <property type="project" value="InterPro"/>
</dbReference>
<dbReference type="InterPro" id="IPR011712">
    <property type="entry name" value="Sig_transdc_His_kin_sub3_dim/P"/>
</dbReference>
<feature type="transmembrane region" description="Helical" evidence="10">
    <location>
        <begin position="89"/>
        <end position="107"/>
    </location>
</feature>